<proteinExistence type="predicted"/>
<dbReference type="EMBL" id="QWDC01000001">
    <property type="protein sequence ID" value="RFZ94434.1"/>
    <property type="molecule type" value="Genomic_DNA"/>
</dbReference>
<organism evidence="2 3">
    <name type="scientific">Mucilaginibacter conchicola</name>
    <dbReference type="NCBI Taxonomy" id="2303333"/>
    <lineage>
        <taxon>Bacteria</taxon>
        <taxon>Pseudomonadati</taxon>
        <taxon>Bacteroidota</taxon>
        <taxon>Sphingobacteriia</taxon>
        <taxon>Sphingobacteriales</taxon>
        <taxon>Sphingobacteriaceae</taxon>
        <taxon>Mucilaginibacter</taxon>
    </lineage>
</organism>
<dbReference type="Gene3D" id="3.30.40.10">
    <property type="entry name" value="Zinc/RING finger domain, C3HC4 (zinc finger)"/>
    <property type="match status" value="1"/>
</dbReference>
<dbReference type="InterPro" id="IPR013083">
    <property type="entry name" value="Znf_RING/FYVE/PHD"/>
</dbReference>
<dbReference type="InterPro" id="IPR013087">
    <property type="entry name" value="Znf_C2H2_type"/>
</dbReference>
<evidence type="ECO:0000313" key="2">
    <source>
        <dbReference type="EMBL" id="RFZ94434.1"/>
    </source>
</evidence>
<evidence type="ECO:0000313" key="3">
    <source>
        <dbReference type="Proteomes" id="UP000264217"/>
    </source>
</evidence>
<dbReference type="SUPFAM" id="SSF57850">
    <property type="entry name" value="RING/U-box"/>
    <property type="match status" value="1"/>
</dbReference>
<dbReference type="Proteomes" id="UP000264217">
    <property type="component" value="Unassembled WGS sequence"/>
</dbReference>
<accession>A0A372NX11</accession>
<gene>
    <name evidence="2" type="ORF">D0C36_02465</name>
</gene>
<protein>
    <recommendedName>
        <fullName evidence="1">UBP-type domain-containing protein</fullName>
    </recommendedName>
</protein>
<name>A0A372NX11_9SPHI</name>
<feature type="domain" description="UBP-type" evidence="1">
    <location>
        <begin position="7"/>
        <end position="92"/>
    </location>
</feature>
<dbReference type="AlphaFoldDB" id="A0A372NX11"/>
<dbReference type="GO" id="GO:0008270">
    <property type="term" value="F:zinc ion binding"/>
    <property type="evidence" value="ECO:0007669"/>
    <property type="project" value="InterPro"/>
</dbReference>
<sequence>MPDLDPSFCQHLQAITEVKLSDEHVCEECIKQGTTWFHLRTCQTCGVTLCCDQSPEQHMTKHYHATQHPVIASAQPGERWLWCYPDEQFAEY</sequence>
<dbReference type="RefSeq" id="WP_117389997.1">
    <property type="nucleotide sequence ID" value="NZ_QWDC01000001.1"/>
</dbReference>
<dbReference type="Pfam" id="PF02148">
    <property type="entry name" value="zf-UBP"/>
    <property type="match status" value="1"/>
</dbReference>
<dbReference type="InterPro" id="IPR001607">
    <property type="entry name" value="Znf_UBP"/>
</dbReference>
<reference evidence="2 3" key="1">
    <citation type="submission" date="2018-08" db="EMBL/GenBank/DDBJ databases">
        <title>Mucilaginibacter sp. MYSH2.</title>
        <authorList>
            <person name="Seo T."/>
        </authorList>
    </citation>
    <scope>NUCLEOTIDE SEQUENCE [LARGE SCALE GENOMIC DNA]</scope>
    <source>
        <strain evidence="2 3">MYSH2</strain>
    </source>
</reference>
<dbReference type="PROSITE" id="PS50271">
    <property type="entry name" value="ZF_UBP"/>
    <property type="match status" value="1"/>
</dbReference>
<keyword evidence="3" id="KW-1185">Reference proteome</keyword>
<evidence type="ECO:0000259" key="1">
    <source>
        <dbReference type="PROSITE" id="PS50271"/>
    </source>
</evidence>
<dbReference type="OrthoDB" id="120315at2"/>
<comment type="caution">
    <text evidence="2">The sequence shown here is derived from an EMBL/GenBank/DDBJ whole genome shotgun (WGS) entry which is preliminary data.</text>
</comment>
<dbReference type="PROSITE" id="PS00028">
    <property type="entry name" value="ZINC_FINGER_C2H2_1"/>
    <property type="match status" value="1"/>
</dbReference>